<keyword evidence="7" id="KW-0175">Coiled coil</keyword>
<accession>A8ZNF6</accession>
<feature type="repeat" description="TPR" evidence="10">
    <location>
        <begin position="601"/>
        <end position="634"/>
    </location>
</feature>
<dbReference type="SMART" id="SM00028">
    <property type="entry name" value="TPR"/>
    <property type="match status" value="8"/>
</dbReference>
<name>A8ZNF6_ACAM1</name>
<comment type="similarity">
    <text evidence="2">Belongs to the kinesin light chain family.</text>
</comment>
<evidence type="ECO:0000256" key="10">
    <source>
        <dbReference type="PROSITE-ProRule" id="PRU00339"/>
    </source>
</evidence>
<dbReference type="InterPro" id="IPR011990">
    <property type="entry name" value="TPR-like_helical_dom_sf"/>
</dbReference>
<evidence type="ECO:0000256" key="4">
    <source>
        <dbReference type="ARBA" id="ARBA00022701"/>
    </source>
</evidence>
<evidence type="ECO:0000256" key="2">
    <source>
        <dbReference type="ARBA" id="ARBA00009622"/>
    </source>
</evidence>
<keyword evidence="12" id="KW-0614">Plasmid</keyword>
<keyword evidence="4" id="KW-0493">Microtubule</keyword>
<gene>
    <name evidence="12" type="ordered locus">AM1_D0045</name>
</gene>
<evidence type="ECO:0000256" key="9">
    <source>
        <dbReference type="ARBA" id="ARBA00023212"/>
    </source>
</evidence>
<organism evidence="12 13">
    <name type="scientific">Acaryochloris marina (strain MBIC 11017)</name>
    <dbReference type="NCBI Taxonomy" id="329726"/>
    <lineage>
        <taxon>Bacteria</taxon>
        <taxon>Bacillati</taxon>
        <taxon>Cyanobacteriota</taxon>
        <taxon>Cyanophyceae</taxon>
        <taxon>Acaryochloridales</taxon>
        <taxon>Acaryochloridaceae</taxon>
        <taxon>Acaryochloris</taxon>
    </lineage>
</organism>
<evidence type="ECO:0000313" key="13">
    <source>
        <dbReference type="Proteomes" id="UP000000268"/>
    </source>
</evidence>
<reference evidence="12 13" key="1">
    <citation type="journal article" date="2008" name="Proc. Natl. Acad. Sci. U.S.A.">
        <title>Niche adaptation and genome expansion in the chlorophyll d-producing cyanobacterium Acaryochloris marina.</title>
        <authorList>
            <person name="Swingley W.D."/>
            <person name="Chen M."/>
            <person name="Cheung P.C."/>
            <person name="Conrad A.L."/>
            <person name="Dejesa L.C."/>
            <person name="Hao J."/>
            <person name="Honchak B.M."/>
            <person name="Karbach L.E."/>
            <person name="Kurdoglu A."/>
            <person name="Lahiri S."/>
            <person name="Mastrian S.D."/>
            <person name="Miyashita H."/>
            <person name="Page L."/>
            <person name="Ramakrishna P."/>
            <person name="Satoh S."/>
            <person name="Sattley W.M."/>
            <person name="Shimada Y."/>
            <person name="Taylor H.L."/>
            <person name="Tomo T."/>
            <person name="Tsuchiya T."/>
            <person name="Wang Z.T."/>
            <person name="Raymond J."/>
            <person name="Mimuro M."/>
            <person name="Blankenship R.E."/>
            <person name="Touchman J.W."/>
        </authorList>
    </citation>
    <scope>NUCLEOTIDE SEQUENCE [LARGE SCALE GENOMIC DNA]</scope>
    <source>
        <strain evidence="13">MBIC 11017</strain>
        <plasmid evidence="13">Plasmid pREB4</plasmid>
    </source>
</reference>
<dbReference type="InterPro" id="IPR002182">
    <property type="entry name" value="NB-ARC"/>
</dbReference>
<evidence type="ECO:0000256" key="5">
    <source>
        <dbReference type="ARBA" id="ARBA00022737"/>
    </source>
</evidence>
<dbReference type="PROSITE" id="PS50005">
    <property type="entry name" value="TPR"/>
    <property type="match status" value="6"/>
</dbReference>
<dbReference type="GO" id="GO:0005871">
    <property type="term" value="C:kinesin complex"/>
    <property type="evidence" value="ECO:0007669"/>
    <property type="project" value="InterPro"/>
</dbReference>
<feature type="repeat" description="TPR" evidence="10">
    <location>
        <begin position="475"/>
        <end position="508"/>
    </location>
</feature>
<dbReference type="HOGENOM" id="CLU_000288_125_8_3"/>
<evidence type="ECO:0000256" key="8">
    <source>
        <dbReference type="ARBA" id="ARBA00023175"/>
    </source>
</evidence>
<comment type="subcellular location">
    <subcellularLocation>
        <location evidence="1">Cytoplasm</location>
        <location evidence="1">Cytoskeleton</location>
    </subcellularLocation>
</comment>
<keyword evidence="9" id="KW-0206">Cytoskeleton</keyword>
<feature type="domain" description="NB-ARC" evidence="11">
    <location>
        <begin position="1"/>
        <end position="137"/>
    </location>
</feature>
<proteinExistence type="inferred from homology"/>
<dbReference type="GO" id="GO:0019894">
    <property type="term" value="F:kinesin binding"/>
    <property type="evidence" value="ECO:0007669"/>
    <property type="project" value="TreeGrafter"/>
</dbReference>
<keyword evidence="8" id="KW-0505">Motor protein</keyword>
<feature type="repeat" description="TPR" evidence="10">
    <location>
        <begin position="391"/>
        <end position="424"/>
    </location>
</feature>
<dbReference type="InterPro" id="IPR019734">
    <property type="entry name" value="TPR_rpt"/>
</dbReference>
<dbReference type="SUPFAM" id="SSF48452">
    <property type="entry name" value="TPR-like"/>
    <property type="match status" value="3"/>
</dbReference>
<keyword evidence="3" id="KW-0963">Cytoplasm</keyword>
<feature type="repeat" description="TPR" evidence="10">
    <location>
        <begin position="643"/>
        <end position="676"/>
    </location>
</feature>
<dbReference type="Pfam" id="PF00931">
    <property type="entry name" value="NB-ARC"/>
    <property type="match status" value="1"/>
</dbReference>
<dbReference type="Gene3D" id="3.40.50.300">
    <property type="entry name" value="P-loop containing nucleotide triphosphate hydrolases"/>
    <property type="match status" value="1"/>
</dbReference>
<evidence type="ECO:0000259" key="11">
    <source>
        <dbReference type="Pfam" id="PF00931"/>
    </source>
</evidence>
<evidence type="ECO:0000313" key="12">
    <source>
        <dbReference type="EMBL" id="ABW32542.1"/>
    </source>
</evidence>
<dbReference type="KEGG" id="amr:AM1_D0045"/>
<dbReference type="Gene3D" id="1.25.40.10">
    <property type="entry name" value="Tetratricopeptide repeat domain"/>
    <property type="match status" value="3"/>
</dbReference>
<sequence length="703" mass="78787">MGGIGKTELALQYAIAQLEQEQYPGGICWLRARGQEIATQIVTFAQTKLGLTFPDGLDEKGQVDYCWGHWREGDVLVVLDDVTEFDAVEPYLPPSDPKFKVLLTTRLNLGSSVQSLSIEELDEESALALLETLVGPDRIQSQLEDAKTLCGWVGNLPLGLELLGRFLARKLDWSFEKLIGRLESKKLAAKALITKESGMTAQLGVAAALELSWVDLSEAEQELACLLGVFAVAPIPWHLVEECLSDRDKDDLEDIRDEGLRDKNLLKRVEERTYQLHQIVKEFFRIKLQESSGNGESLKQSFCKAMVGIAQGIGNNPTIDVIAGMSASIPHLEELVRQWIDILSDDDLTWPYVGIGRFYEGQGNYGLALPLYQECLEQTKKRFDSEHPSVAQSLNNLALLYDNQGRYTEAEPLYVQALEMRQNLLGTEHPDAATSLNNLAVLYYDQGRYTEAEPLYLQALEMRKKLLGSEHPGVALSLNNLAALYTNQGRYTEAEPLYLQALEMRKKLLGSEHPDVATSLNNLAALYTNQGWYTEAEPLYLQALEMQKKLLGSEHPDVAQSLNNLAALYDNQGRYTEAEPLYVQALEMRKKLLGSEHPGVALSLNNLAALYTNQGRYTEAEPLYVQALEMRKKLLGSEHPDVAQSLNNLAALYDNQGRYSEAEPLYLQALEIYQKLLGDEHPNTVKVQSNFDDCRRRIKESNT</sequence>
<feature type="repeat" description="TPR" evidence="10">
    <location>
        <begin position="559"/>
        <end position="592"/>
    </location>
</feature>
<dbReference type="PRINTS" id="PR00381">
    <property type="entry name" value="KINESINLIGHT"/>
</dbReference>
<dbReference type="InterPro" id="IPR002151">
    <property type="entry name" value="Kinesin_light"/>
</dbReference>
<dbReference type="SUPFAM" id="SSF52540">
    <property type="entry name" value="P-loop containing nucleoside triphosphate hydrolases"/>
    <property type="match status" value="1"/>
</dbReference>
<dbReference type="PANTHER" id="PTHR45783">
    <property type="entry name" value="KINESIN LIGHT CHAIN"/>
    <property type="match status" value="1"/>
</dbReference>
<evidence type="ECO:0000256" key="3">
    <source>
        <dbReference type="ARBA" id="ARBA00022490"/>
    </source>
</evidence>
<dbReference type="PANTHER" id="PTHR45783:SF3">
    <property type="entry name" value="KINESIN LIGHT CHAIN"/>
    <property type="match status" value="1"/>
</dbReference>
<dbReference type="EMBL" id="CP000841">
    <property type="protein sequence ID" value="ABW32542.1"/>
    <property type="molecule type" value="Genomic_DNA"/>
</dbReference>
<dbReference type="InterPro" id="IPR027417">
    <property type="entry name" value="P-loop_NTPase"/>
</dbReference>
<dbReference type="Proteomes" id="UP000000268">
    <property type="component" value="Plasmid pREB4"/>
</dbReference>
<evidence type="ECO:0000256" key="6">
    <source>
        <dbReference type="ARBA" id="ARBA00022803"/>
    </source>
</evidence>
<dbReference type="Pfam" id="PF13424">
    <property type="entry name" value="TPR_12"/>
    <property type="match status" value="4"/>
</dbReference>
<protein>
    <submittedName>
        <fullName evidence="12">TPR repeat domain protein</fullName>
    </submittedName>
</protein>
<dbReference type="GO" id="GO:0007018">
    <property type="term" value="P:microtubule-based movement"/>
    <property type="evidence" value="ECO:0007669"/>
    <property type="project" value="TreeGrafter"/>
</dbReference>
<evidence type="ECO:0000256" key="1">
    <source>
        <dbReference type="ARBA" id="ARBA00004245"/>
    </source>
</evidence>
<feature type="repeat" description="TPR" evidence="10">
    <location>
        <begin position="433"/>
        <end position="466"/>
    </location>
</feature>
<evidence type="ECO:0000256" key="7">
    <source>
        <dbReference type="ARBA" id="ARBA00023054"/>
    </source>
</evidence>
<keyword evidence="6 10" id="KW-0802">TPR repeat</keyword>
<dbReference type="AlphaFoldDB" id="A8ZNF6"/>
<dbReference type="GO" id="GO:0043531">
    <property type="term" value="F:ADP binding"/>
    <property type="evidence" value="ECO:0007669"/>
    <property type="project" value="InterPro"/>
</dbReference>
<keyword evidence="13" id="KW-1185">Reference proteome</keyword>
<dbReference type="GO" id="GO:0005874">
    <property type="term" value="C:microtubule"/>
    <property type="evidence" value="ECO:0007669"/>
    <property type="project" value="UniProtKB-KW"/>
</dbReference>
<geneLocation type="plasmid" evidence="12 13">
    <name>pREB4</name>
</geneLocation>
<keyword evidence="5" id="KW-0677">Repeat</keyword>
<dbReference type="GO" id="GO:0005737">
    <property type="term" value="C:cytoplasm"/>
    <property type="evidence" value="ECO:0007669"/>
    <property type="project" value="TreeGrafter"/>
</dbReference>